<accession>E0CSA3</accession>
<keyword evidence="3" id="KW-1185">Reference proteome</keyword>
<reference evidence="3" key="1">
    <citation type="journal article" date="2007" name="Nature">
        <title>The grapevine genome sequence suggests ancestral hexaploidization in major angiosperm phyla.</title>
        <authorList>
            <consortium name="The French-Italian Public Consortium for Grapevine Genome Characterization."/>
            <person name="Jaillon O."/>
            <person name="Aury J.-M."/>
            <person name="Noel B."/>
            <person name="Policriti A."/>
            <person name="Clepet C."/>
            <person name="Casagrande A."/>
            <person name="Choisne N."/>
            <person name="Aubourg S."/>
            <person name="Vitulo N."/>
            <person name="Jubin C."/>
            <person name="Vezzi A."/>
            <person name="Legeai F."/>
            <person name="Hugueney P."/>
            <person name="Dasilva C."/>
            <person name="Horner D."/>
            <person name="Mica E."/>
            <person name="Jublot D."/>
            <person name="Poulain J."/>
            <person name="Bruyere C."/>
            <person name="Billault A."/>
            <person name="Segurens B."/>
            <person name="Gouyvenoux M."/>
            <person name="Ugarte E."/>
            <person name="Cattonaro F."/>
            <person name="Anthouard V."/>
            <person name="Vico V."/>
            <person name="Del Fabbro C."/>
            <person name="Alaux M."/>
            <person name="Di Gaspero G."/>
            <person name="Dumas V."/>
            <person name="Felice N."/>
            <person name="Paillard S."/>
            <person name="Juman I."/>
            <person name="Moroldo M."/>
            <person name="Scalabrin S."/>
            <person name="Canaguier A."/>
            <person name="Le Clainche I."/>
            <person name="Malacrida G."/>
            <person name="Durand E."/>
            <person name="Pesole G."/>
            <person name="Laucou V."/>
            <person name="Chatelet P."/>
            <person name="Merdinoglu D."/>
            <person name="Delledonne M."/>
            <person name="Pezzotti M."/>
            <person name="Lecharny A."/>
            <person name="Scarpelli C."/>
            <person name="Artiguenave F."/>
            <person name="Pe M.E."/>
            <person name="Valle G."/>
            <person name="Morgante M."/>
            <person name="Caboche M."/>
            <person name="Adam-Blondon A.-F."/>
            <person name="Weissenbach J."/>
            <person name="Quetier F."/>
            <person name="Wincker P."/>
        </authorList>
    </citation>
    <scope>NUCLEOTIDE SEQUENCE [LARGE SCALE GENOMIC DNA]</scope>
    <source>
        <strain evidence="3">cv. Pinot noir / PN40024</strain>
    </source>
</reference>
<dbReference type="HOGENOM" id="CLU_2578745_0_0_1"/>
<evidence type="ECO:0000256" key="1">
    <source>
        <dbReference type="SAM" id="Phobius"/>
    </source>
</evidence>
<organism evidence="2 3">
    <name type="scientific">Vitis vinifera</name>
    <name type="common">Grape</name>
    <dbReference type="NCBI Taxonomy" id="29760"/>
    <lineage>
        <taxon>Eukaryota</taxon>
        <taxon>Viridiplantae</taxon>
        <taxon>Streptophyta</taxon>
        <taxon>Embryophyta</taxon>
        <taxon>Tracheophyta</taxon>
        <taxon>Spermatophyta</taxon>
        <taxon>Magnoliopsida</taxon>
        <taxon>eudicotyledons</taxon>
        <taxon>Gunneridae</taxon>
        <taxon>Pentapetalae</taxon>
        <taxon>rosids</taxon>
        <taxon>Vitales</taxon>
        <taxon>Vitaceae</taxon>
        <taxon>Viteae</taxon>
        <taxon>Vitis</taxon>
    </lineage>
</organism>
<evidence type="ECO:0000313" key="3">
    <source>
        <dbReference type="Proteomes" id="UP000009183"/>
    </source>
</evidence>
<name>E0CSA3_VITVI</name>
<keyword evidence="1" id="KW-1133">Transmembrane helix</keyword>
<dbReference type="PaxDb" id="29760-VIT_19s0014g01480.t01"/>
<dbReference type="Proteomes" id="UP000009183">
    <property type="component" value="Chromosome 19"/>
</dbReference>
<dbReference type="AlphaFoldDB" id="E0CSA3"/>
<proteinExistence type="predicted"/>
<protein>
    <submittedName>
        <fullName evidence="2">Uncharacterized protein</fullName>
    </submittedName>
</protein>
<feature type="transmembrane region" description="Helical" evidence="1">
    <location>
        <begin position="50"/>
        <end position="74"/>
    </location>
</feature>
<dbReference type="STRING" id="29760.E0CSA3"/>
<dbReference type="EMBL" id="FN595229">
    <property type="protein sequence ID" value="CBI20202.3"/>
    <property type="molecule type" value="Genomic_DNA"/>
</dbReference>
<feature type="transmembrane region" description="Helical" evidence="1">
    <location>
        <begin position="21"/>
        <end position="38"/>
    </location>
</feature>
<dbReference type="InParanoid" id="E0CSA3"/>
<keyword evidence="1" id="KW-0472">Membrane</keyword>
<evidence type="ECO:0000313" key="2">
    <source>
        <dbReference type="EMBL" id="CBI20202.3"/>
    </source>
</evidence>
<gene>
    <name evidence="2" type="ordered locus">VIT_19s0014g01480</name>
</gene>
<sequence length="81" mass="9534">MNVKCKREGRKKERKKGKIELLFIFPPLFFSLPLHLLFHETGFVSASPSIFYVFLSDFLTLSFLLFFFSTLLSFQFSFTPL</sequence>
<keyword evidence="1" id="KW-0812">Transmembrane</keyword>